<dbReference type="CDD" id="cd00158">
    <property type="entry name" value="RHOD"/>
    <property type="match status" value="1"/>
</dbReference>
<comment type="caution">
    <text evidence="3">The sequence shown here is derived from an EMBL/GenBank/DDBJ whole genome shotgun (WGS) entry which is preliminary data.</text>
</comment>
<sequence>MKALCLLMLVFALPVLASTSHFSSEGYRIERYRSPTPDTAPGAETIDTKKLQALLKSSPRPVVIDVINSEYRAGLFIETKPHTSVPGAFWLPNTGRGELSQLWQNYLVKNALKLTTNNQNHPVVVMCKSDCWLSWNATRRLHLAGFTNLYWYKDGIDSWENSDLPVQVITPVPPEF</sequence>
<evidence type="ECO:0000313" key="3">
    <source>
        <dbReference type="EMBL" id="MBU2874200.1"/>
    </source>
</evidence>
<feature type="domain" description="Rhodanese" evidence="2">
    <location>
        <begin position="57"/>
        <end position="168"/>
    </location>
</feature>
<dbReference type="EMBL" id="JAHKPV010000017">
    <property type="protein sequence ID" value="MBU2874200.1"/>
    <property type="molecule type" value="Genomic_DNA"/>
</dbReference>
<gene>
    <name evidence="3" type="ORF">KO508_09295</name>
</gene>
<keyword evidence="4" id="KW-1185">Reference proteome</keyword>
<feature type="chain" id="PRO_5045718164" evidence="1">
    <location>
        <begin position="18"/>
        <end position="176"/>
    </location>
</feature>
<dbReference type="SMART" id="SM00450">
    <property type="entry name" value="RHOD"/>
    <property type="match status" value="1"/>
</dbReference>
<dbReference type="InterPro" id="IPR022376">
    <property type="entry name" value="PQQ_CXXCW"/>
</dbReference>
<feature type="signal peptide" evidence="1">
    <location>
        <begin position="1"/>
        <end position="17"/>
    </location>
</feature>
<proteinExistence type="predicted"/>
<evidence type="ECO:0000259" key="2">
    <source>
        <dbReference type="PROSITE" id="PS50206"/>
    </source>
</evidence>
<dbReference type="PROSITE" id="PS50206">
    <property type="entry name" value="RHODANESE_3"/>
    <property type="match status" value="1"/>
</dbReference>
<name>A0ABS6A7Q1_9GAMM</name>
<evidence type="ECO:0000256" key="1">
    <source>
        <dbReference type="SAM" id="SignalP"/>
    </source>
</evidence>
<keyword evidence="1" id="KW-0732">Signal</keyword>
<dbReference type="Pfam" id="PF00581">
    <property type="entry name" value="Rhodanese"/>
    <property type="match status" value="1"/>
</dbReference>
<dbReference type="RefSeq" id="WP_216008048.1">
    <property type="nucleotide sequence ID" value="NZ_JAHKPV010000017.1"/>
</dbReference>
<dbReference type="InterPro" id="IPR001763">
    <property type="entry name" value="Rhodanese-like_dom"/>
</dbReference>
<organism evidence="3 4">
    <name type="scientific">Marinobacter salexigens</name>
    <dbReference type="NCBI Taxonomy" id="1925763"/>
    <lineage>
        <taxon>Bacteria</taxon>
        <taxon>Pseudomonadati</taxon>
        <taxon>Pseudomonadota</taxon>
        <taxon>Gammaproteobacteria</taxon>
        <taxon>Pseudomonadales</taxon>
        <taxon>Marinobacteraceae</taxon>
        <taxon>Marinobacter</taxon>
    </lineage>
</organism>
<evidence type="ECO:0000313" key="4">
    <source>
        <dbReference type="Proteomes" id="UP000753376"/>
    </source>
</evidence>
<dbReference type="Proteomes" id="UP000753376">
    <property type="component" value="Unassembled WGS sequence"/>
</dbReference>
<dbReference type="NCBIfam" id="TIGR03865">
    <property type="entry name" value="PQQ_CXXCW"/>
    <property type="match status" value="1"/>
</dbReference>
<accession>A0ABS6A7Q1</accession>
<reference evidence="3 4" key="1">
    <citation type="submission" date="2021-05" db="EMBL/GenBank/DDBJ databases">
        <title>Draft genomes of bacteria isolated from model marine particles.</title>
        <authorList>
            <person name="Datta M.S."/>
            <person name="Schwartzman J.A."/>
            <person name="Enke T.N."/>
            <person name="Saavedra J."/>
            <person name="Cermak N."/>
            <person name="Cordero O.X."/>
        </authorList>
    </citation>
    <scope>NUCLEOTIDE SEQUENCE [LARGE SCALE GENOMIC DNA]</scope>
    <source>
        <strain evidence="3 4">D2M19</strain>
    </source>
</reference>
<protein>
    <submittedName>
        <fullName evidence="3">PQQ-dependent catabolism-associated CXXCW motif protein</fullName>
    </submittedName>
</protein>